<keyword evidence="3" id="KW-1185">Reference proteome</keyword>
<sequence length="219" mass="24681">MEPLTHNDMKDFVTSKFYAEPAFVELRMAEQDFADQLIESIVEKAAGVFLWVHIVVTSLIAGMESGDKISDLKARLDLLPPDLSLLYEKILTSLDPSYLGHAAQLFRLVDSSPEPINLLLVSFVDEDAPSFALQRSLRHIEDSEIKYRMDTMRRRINSRTRGLLEVQANIRFDQALHIPKTKSKAAQCSICIEPSRITSREKIPGRSCAPRLCPGLTPI</sequence>
<dbReference type="Proteomes" id="UP001295740">
    <property type="component" value="Unassembled WGS sequence"/>
</dbReference>
<dbReference type="InterPro" id="IPR056693">
    <property type="entry name" value="DUF7791"/>
</dbReference>
<evidence type="ECO:0000313" key="2">
    <source>
        <dbReference type="EMBL" id="CAJ2503270.1"/>
    </source>
</evidence>
<dbReference type="AlphaFoldDB" id="A0AAI8YG18"/>
<comment type="caution">
    <text evidence="2">The sequence shown here is derived from an EMBL/GenBank/DDBJ whole genome shotgun (WGS) entry which is preliminary data.</text>
</comment>
<proteinExistence type="predicted"/>
<reference evidence="2" key="1">
    <citation type="submission" date="2023-10" db="EMBL/GenBank/DDBJ databases">
        <authorList>
            <person name="Hackl T."/>
        </authorList>
    </citation>
    <scope>NUCLEOTIDE SEQUENCE</scope>
</reference>
<dbReference type="PANTHER" id="PTHR10039">
    <property type="entry name" value="AMELOGENIN"/>
    <property type="match status" value="1"/>
</dbReference>
<dbReference type="Pfam" id="PF25053">
    <property type="entry name" value="DUF7791"/>
    <property type="match status" value="1"/>
</dbReference>
<feature type="domain" description="DUF7791" evidence="1">
    <location>
        <begin position="93"/>
        <end position="177"/>
    </location>
</feature>
<gene>
    <name evidence="2" type="ORF">KHLLAP_LOCUS3738</name>
</gene>
<dbReference type="EMBL" id="CAUWAG010000004">
    <property type="protein sequence ID" value="CAJ2503270.1"/>
    <property type="molecule type" value="Genomic_DNA"/>
</dbReference>
<organism evidence="2 3">
    <name type="scientific">Anthostomella pinea</name>
    <dbReference type="NCBI Taxonomy" id="933095"/>
    <lineage>
        <taxon>Eukaryota</taxon>
        <taxon>Fungi</taxon>
        <taxon>Dikarya</taxon>
        <taxon>Ascomycota</taxon>
        <taxon>Pezizomycotina</taxon>
        <taxon>Sordariomycetes</taxon>
        <taxon>Xylariomycetidae</taxon>
        <taxon>Xylariales</taxon>
        <taxon>Xylariaceae</taxon>
        <taxon>Anthostomella</taxon>
    </lineage>
</organism>
<evidence type="ECO:0000259" key="1">
    <source>
        <dbReference type="Pfam" id="PF25053"/>
    </source>
</evidence>
<accession>A0AAI8YG18</accession>
<protein>
    <submittedName>
        <fullName evidence="2">Uu.00g106640.m01.CDS01</fullName>
    </submittedName>
</protein>
<evidence type="ECO:0000313" key="3">
    <source>
        <dbReference type="Proteomes" id="UP001295740"/>
    </source>
</evidence>
<dbReference type="PANTHER" id="PTHR10039:SF5">
    <property type="entry name" value="NACHT DOMAIN-CONTAINING PROTEIN"/>
    <property type="match status" value="1"/>
</dbReference>
<name>A0AAI8YG18_9PEZI</name>